<evidence type="ECO:0000313" key="2">
    <source>
        <dbReference type="Proteomes" id="UP000593571"/>
    </source>
</evidence>
<organism evidence="1 2">
    <name type="scientific">Rousettus aegyptiacus</name>
    <name type="common">Egyptian fruit bat</name>
    <name type="synonym">Pteropus aegyptiacus</name>
    <dbReference type="NCBI Taxonomy" id="9407"/>
    <lineage>
        <taxon>Eukaryota</taxon>
        <taxon>Metazoa</taxon>
        <taxon>Chordata</taxon>
        <taxon>Craniata</taxon>
        <taxon>Vertebrata</taxon>
        <taxon>Euteleostomi</taxon>
        <taxon>Mammalia</taxon>
        <taxon>Eutheria</taxon>
        <taxon>Laurasiatheria</taxon>
        <taxon>Chiroptera</taxon>
        <taxon>Yinpterochiroptera</taxon>
        <taxon>Pteropodoidea</taxon>
        <taxon>Pteropodidae</taxon>
        <taxon>Rousettinae</taxon>
        <taxon>Rousettus</taxon>
    </lineage>
</organism>
<evidence type="ECO:0000313" key="1">
    <source>
        <dbReference type="EMBL" id="KAF6457178.1"/>
    </source>
</evidence>
<reference evidence="1 2" key="1">
    <citation type="journal article" date="2020" name="Nature">
        <title>Six reference-quality genomes reveal evolution of bat adaptations.</title>
        <authorList>
            <person name="Jebb D."/>
            <person name="Huang Z."/>
            <person name="Pippel M."/>
            <person name="Hughes G.M."/>
            <person name="Lavrichenko K."/>
            <person name="Devanna P."/>
            <person name="Winkler S."/>
            <person name="Jermiin L.S."/>
            <person name="Skirmuntt E.C."/>
            <person name="Katzourakis A."/>
            <person name="Burkitt-Gray L."/>
            <person name="Ray D.A."/>
            <person name="Sullivan K.A.M."/>
            <person name="Roscito J.G."/>
            <person name="Kirilenko B.M."/>
            <person name="Davalos L.M."/>
            <person name="Corthals A.P."/>
            <person name="Power M.L."/>
            <person name="Jones G."/>
            <person name="Ransome R.D."/>
            <person name="Dechmann D.K.N."/>
            <person name="Locatelli A.G."/>
            <person name="Puechmaille S.J."/>
            <person name="Fedrigo O."/>
            <person name="Jarvis E.D."/>
            <person name="Hiller M."/>
            <person name="Vernes S.C."/>
            <person name="Myers E.W."/>
            <person name="Teeling E.C."/>
        </authorList>
    </citation>
    <scope>NUCLEOTIDE SEQUENCE [LARGE SCALE GENOMIC DNA]</scope>
    <source>
        <strain evidence="1">MRouAeg1</strain>
        <tissue evidence="1">Muscle</tissue>
    </source>
</reference>
<dbReference type="EMBL" id="JACASE010000006">
    <property type="protein sequence ID" value="KAF6457178.1"/>
    <property type="molecule type" value="Genomic_DNA"/>
</dbReference>
<comment type="caution">
    <text evidence="1">The sequence shown here is derived from an EMBL/GenBank/DDBJ whole genome shotgun (WGS) entry which is preliminary data.</text>
</comment>
<dbReference type="AlphaFoldDB" id="A0A7J8GBG9"/>
<dbReference type="Proteomes" id="UP000593571">
    <property type="component" value="Unassembled WGS sequence"/>
</dbReference>
<gene>
    <name evidence="1" type="ORF">HJG63_011711</name>
</gene>
<accession>A0A7J8GBG9</accession>
<sequence length="148" mass="16466">MSGLFYRNCQVSHENVFSASFSLKRKTFLKQTVCRLPPSTPALTKPPQRSEGGTLGTRGRCRLPLCWEWDGHSVREGSQALSTDLEGVTRRCGRGCEVRTAPTGDRSRCSVHPALPTLQLRVIRPRFKSEHVLPKHLQDQVTNSGLGP</sequence>
<keyword evidence="2" id="KW-1185">Reference proteome</keyword>
<protein>
    <submittedName>
        <fullName evidence="1">Uncharacterized protein</fullName>
    </submittedName>
</protein>
<proteinExistence type="predicted"/>
<name>A0A7J8GBG9_ROUAE</name>